<sequence length="50" mass="5590">MSVGGDVDLATAIEKCYDYDRLAHWQEKEGEGILENVRTPPPAFKLLKQG</sequence>
<evidence type="ECO:0000313" key="1">
    <source>
        <dbReference type="EMBL" id="BCZ20062.1"/>
    </source>
</evidence>
<keyword evidence="2" id="KW-1185">Reference proteome</keyword>
<protein>
    <submittedName>
        <fullName evidence="1">Uncharacterized protein</fullName>
    </submittedName>
</protein>
<dbReference type="RefSeq" id="WP_221272698.1">
    <property type="nucleotide sequence ID" value="NZ_AP024823.1"/>
</dbReference>
<dbReference type="EMBL" id="AP024823">
    <property type="protein sequence ID" value="BCZ20062.1"/>
    <property type="molecule type" value="Genomic_DNA"/>
</dbReference>
<geneLocation type="plasmid" evidence="1 2">
    <name>pNHP190012_4</name>
</geneLocation>
<dbReference type="Proteomes" id="UP000826146">
    <property type="component" value="Plasmid pNHP190012_4"/>
</dbReference>
<keyword evidence="1" id="KW-0614">Plasmid</keyword>
<gene>
    <name evidence="1" type="ORF">NHP190012_17040</name>
</gene>
<accession>A0ABM7SQU2</accession>
<evidence type="ECO:0000313" key="2">
    <source>
        <dbReference type="Proteomes" id="UP000826146"/>
    </source>
</evidence>
<reference evidence="1 2" key="1">
    <citation type="submission" date="2021-07" db="EMBL/GenBank/DDBJ databases">
        <title>Novel Helicobacter sp. Isolated from a cat.</title>
        <authorList>
            <person name="Rimbara E."/>
            <person name="Suzuki M."/>
        </authorList>
    </citation>
    <scope>NUCLEOTIDE SEQUENCE [LARGE SCALE GENOMIC DNA]</scope>
    <source>
        <strain evidence="2">NHP19-012</strain>
        <plasmid evidence="1 2">pNHP190012_4</plasmid>
    </source>
</reference>
<organism evidence="1 2">
    <name type="scientific">Helicobacter gastrofelis</name>
    <dbReference type="NCBI Taxonomy" id="2849642"/>
    <lineage>
        <taxon>Bacteria</taxon>
        <taxon>Pseudomonadati</taxon>
        <taxon>Campylobacterota</taxon>
        <taxon>Epsilonproteobacteria</taxon>
        <taxon>Campylobacterales</taxon>
        <taxon>Helicobacteraceae</taxon>
        <taxon>Helicobacter</taxon>
    </lineage>
</organism>
<proteinExistence type="predicted"/>
<name>A0ABM7SQU2_9HELI</name>